<proteinExistence type="predicted"/>
<evidence type="ECO:0000313" key="2">
    <source>
        <dbReference type="EMBL" id="PPC78557.1"/>
    </source>
</evidence>
<reference evidence="2 3" key="1">
    <citation type="submission" date="2018-02" db="EMBL/GenBank/DDBJ databases">
        <title>novel marine gammaproteobacteria from coastal saline agro ecosystem.</title>
        <authorList>
            <person name="Krishnan R."/>
            <person name="Ramesh Kumar N."/>
        </authorList>
    </citation>
    <scope>NUCLEOTIDE SEQUENCE [LARGE SCALE GENOMIC DNA]</scope>
    <source>
        <strain evidence="2 3">228</strain>
    </source>
</reference>
<dbReference type="EMBL" id="PRLP01000014">
    <property type="protein sequence ID" value="PPC78557.1"/>
    <property type="molecule type" value="Genomic_DNA"/>
</dbReference>
<name>A0A2S5KUM1_9PROT</name>
<evidence type="ECO:0000313" key="3">
    <source>
        <dbReference type="Proteomes" id="UP000238196"/>
    </source>
</evidence>
<feature type="domain" description="DUF1330" evidence="1">
    <location>
        <begin position="6"/>
        <end position="99"/>
    </location>
</feature>
<dbReference type="Gene3D" id="3.30.70.100">
    <property type="match status" value="1"/>
</dbReference>
<dbReference type="PANTHER" id="PTHR41521">
    <property type="match status" value="1"/>
</dbReference>
<dbReference type="OrthoDB" id="9806380at2"/>
<dbReference type="Pfam" id="PF07045">
    <property type="entry name" value="DUF1330"/>
    <property type="match status" value="1"/>
</dbReference>
<dbReference type="SUPFAM" id="SSF54909">
    <property type="entry name" value="Dimeric alpha+beta barrel"/>
    <property type="match status" value="1"/>
</dbReference>
<gene>
    <name evidence="2" type="ORF">C4K68_04635</name>
</gene>
<dbReference type="InterPro" id="IPR011008">
    <property type="entry name" value="Dimeric_a/b-barrel"/>
</dbReference>
<dbReference type="AlphaFoldDB" id="A0A2S5KUM1"/>
<accession>A0A2S5KUM1</accession>
<evidence type="ECO:0000259" key="1">
    <source>
        <dbReference type="Pfam" id="PF07045"/>
    </source>
</evidence>
<sequence length="101" mass="10975">MAKAAPAYFLFDVRIHDPSQLGPYLEGVEATYKAYGGKLLTLHGQQQVVEGQGPMGAVVILAFESLDMAQAWHASEAYQQLIPYRHTAADTNAWLIEGLAG</sequence>
<comment type="caution">
    <text evidence="2">The sequence shown here is derived from an EMBL/GenBank/DDBJ whole genome shotgun (WGS) entry which is preliminary data.</text>
</comment>
<dbReference type="InterPro" id="IPR010753">
    <property type="entry name" value="DUF1330"/>
</dbReference>
<dbReference type="Proteomes" id="UP000238196">
    <property type="component" value="Unassembled WGS sequence"/>
</dbReference>
<organism evidence="2 3">
    <name type="scientific">Proteobacteria bacterium 228</name>
    <dbReference type="NCBI Taxonomy" id="2083153"/>
    <lineage>
        <taxon>Bacteria</taxon>
        <taxon>Pseudomonadati</taxon>
        <taxon>Pseudomonadota</taxon>
    </lineage>
</organism>
<dbReference type="PANTHER" id="PTHR41521:SF4">
    <property type="entry name" value="BLR0684 PROTEIN"/>
    <property type="match status" value="1"/>
</dbReference>
<protein>
    <submittedName>
        <fullName evidence="2">DUF1330 domain-containing protein</fullName>
    </submittedName>
</protein>